<dbReference type="Gene3D" id="2.40.50.140">
    <property type="entry name" value="Nucleic acid-binding proteins"/>
    <property type="match status" value="1"/>
</dbReference>
<organism evidence="5">
    <name type="scientific">marine metagenome</name>
    <dbReference type="NCBI Taxonomy" id="408172"/>
    <lineage>
        <taxon>unclassified sequences</taxon>
        <taxon>metagenomes</taxon>
        <taxon>ecological metagenomes</taxon>
    </lineage>
</organism>
<name>A0A381YAT1_9ZZZZ</name>
<protein>
    <recommendedName>
        <fullName evidence="4">S1-like domain-containing protein</fullName>
    </recommendedName>
</protein>
<dbReference type="GO" id="GO:0005829">
    <property type="term" value="C:cytosol"/>
    <property type="evidence" value="ECO:0007669"/>
    <property type="project" value="TreeGrafter"/>
</dbReference>
<keyword evidence="3" id="KW-0648">Protein biosynthesis</keyword>
<sequence length="75" mass="8600">VAKGGEEIEVVGVVSQVLPGTMFRVKLENDHEVLAHIAGKMRKRRWIRLAVGDKVKMEMSPYDLDKARIIWRLND</sequence>
<reference evidence="5" key="1">
    <citation type="submission" date="2018-05" db="EMBL/GenBank/DDBJ databases">
        <authorList>
            <person name="Lanie J.A."/>
            <person name="Ng W.-L."/>
            <person name="Kazmierczak K.M."/>
            <person name="Andrzejewski T.M."/>
            <person name="Davidsen T.M."/>
            <person name="Wayne K.J."/>
            <person name="Tettelin H."/>
            <person name="Glass J.I."/>
            <person name="Rusch D."/>
            <person name="Podicherti R."/>
            <person name="Tsui H.-C.T."/>
            <person name="Winkler M.E."/>
        </authorList>
    </citation>
    <scope>NUCLEOTIDE SEQUENCE</scope>
</reference>
<dbReference type="SMART" id="SM00316">
    <property type="entry name" value="S1"/>
    <property type="match status" value="1"/>
</dbReference>
<dbReference type="Pfam" id="PF01176">
    <property type="entry name" value="eIF-1a"/>
    <property type="match status" value="1"/>
</dbReference>
<evidence type="ECO:0000259" key="4">
    <source>
        <dbReference type="PROSITE" id="PS50832"/>
    </source>
</evidence>
<accession>A0A381YAT1</accession>
<dbReference type="SUPFAM" id="SSF50249">
    <property type="entry name" value="Nucleic acid-binding proteins"/>
    <property type="match status" value="1"/>
</dbReference>
<dbReference type="InterPro" id="IPR003029">
    <property type="entry name" value="S1_domain"/>
</dbReference>
<dbReference type="GO" id="GO:0003743">
    <property type="term" value="F:translation initiation factor activity"/>
    <property type="evidence" value="ECO:0007669"/>
    <property type="project" value="UniProtKB-KW"/>
</dbReference>
<dbReference type="EMBL" id="UINC01017706">
    <property type="protein sequence ID" value="SVA73732.1"/>
    <property type="molecule type" value="Genomic_DNA"/>
</dbReference>
<dbReference type="InterPro" id="IPR006196">
    <property type="entry name" value="RNA-binding_domain_S1_IF1"/>
</dbReference>
<feature type="non-terminal residue" evidence="5">
    <location>
        <position position="1"/>
    </location>
</feature>
<evidence type="ECO:0000256" key="1">
    <source>
        <dbReference type="ARBA" id="ARBA00010939"/>
    </source>
</evidence>
<dbReference type="PANTHER" id="PTHR33370">
    <property type="entry name" value="TRANSLATION INITIATION FACTOR IF-1, CHLOROPLASTIC"/>
    <property type="match status" value="1"/>
</dbReference>
<dbReference type="CDD" id="cd04451">
    <property type="entry name" value="S1_IF1"/>
    <property type="match status" value="1"/>
</dbReference>
<dbReference type="PANTHER" id="PTHR33370:SF1">
    <property type="entry name" value="TRANSLATION INITIATION FACTOR IF-1, CHLOROPLASTIC"/>
    <property type="match status" value="1"/>
</dbReference>
<dbReference type="PROSITE" id="PS50832">
    <property type="entry name" value="S1_IF1_TYPE"/>
    <property type="match status" value="1"/>
</dbReference>
<dbReference type="GO" id="GO:0043022">
    <property type="term" value="F:ribosome binding"/>
    <property type="evidence" value="ECO:0007669"/>
    <property type="project" value="TreeGrafter"/>
</dbReference>
<dbReference type="GO" id="GO:0003723">
    <property type="term" value="F:RNA binding"/>
    <property type="evidence" value="ECO:0007669"/>
    <property type="project" value="InterPro"/>
</dbReference>
<dbReference type="FunFam" id="2.40.50.140:FF:000002">
    <property type="entry name" value="Translation initiation factor IF-1"/>
    <property type="match status" value="1"/>
</dbReference>
<evidence type="ECO:0000256" key="2">
    <source>
        <dbReference type="ARBA" id="ARBA00022540"/>
    </source>
</evidence>
<dbReference type="InterPro" id="IPR004368">
    <property type="entry name" value="TIF_IF1"/>
</dbReference>
<evidence type="ECO:0000313" key="5">
    <source>
        <dbReference type="EMBL" id="SVA73732.1"/>
    </source>
</evidence>
<gene>
    <name evidence="5" type="ORF">METZ01_LOCUS126586</name>
</gene>
<evidence type="ECO:0000256" key="3">
    <source>
        <dbReference type="ARBA" id="ARBA00022917"/>
    </source>
</evidence>
<comment type="similarity">
    <text evidence="1">Belongs to the IF-1 family.</text>
</comment>
<dbReference type="AlphaFoldDB" id="A0A381YAT1"/>
<keyword evidence="2" id="KW-0396">Initiation factor</keyword>
<dbReference type="InterPro" id="IPR012340">
    <property type="entry name" value="NA-bd_OB-fold"/>
</dbReference>
<feature type="domain" description="S1-like" evidence="4">
    <location>
        <begin position="6"/>
        <end position="74"/>
    </location>
</feature>
<dbReference type="HAMAP" id="MF_00075">
    <property type="entry name" value="IF_1"/>
    <property type="match status" value="1"/>
</dbReference>
<dbReference type="NCBIfam" id="TIGR00008">
    <property type="entry name" value="infA"/>
    <property type="match status" value="1"/>
</dbReference>
<proteinExistence type="inferred from homology"/>